<proteinExistence type="predicted"/>
<organism evidence="1 2">
    <name type="scientific">Streptomonospora mangrovi</name>
    <dbReference type="NCBI Taxonomy" id="2883123"/>
    <lineage>
        <taxon>Bacteria</taxon>
        <taxon>Bacillati</taxon>
        <taxon>Actinomycetota</taxon>
        <taxon>Actinomycetes</taxon>
        <taxon>Streptosporangiales</taxon>
        <taxon>Nocardiopsidaceae</taxon>
        <taxon>Streptomonospora</taxon>
    </lineage>
</organism>
<name>A0A9X3NX95_9ACTN</name>
<keyword evidence="2" id="KW-1185">Reference proteome</keyword>
<dbReference type="AlphaFoldDB" id="A0A9X3NX95"/>
<dbReference type="EMBL" id="JAJAQC010000028">
    <property type="protein sequence ID" value="MDA0566016.1"/>
    <property type="molecule type" value="Genomic_DNA"/>
</dbReference>
<accession>A0A9X3NX95</accession>
<gene>
    <name evidence="1" type="ORF">LG943_17090</name>
</gene>
<evidence type="ECO:0000313" key="1">
    <source>
        <dbReference type="EMBL" id="MDA0566016.1"/>
    </source>
</evidence>
<protein>
    <submittedName>
        <fullName evidence="1">Uncharacterized protein</fullName>
    </submittedName>
</protein>
<dbReference type="RefSeq" id="WP_270073269.1">
    <property type="nucleotide sequence ID" value="NZ_JAJAQC010000028.1"/>
</dbReference>
<comment type="caution">
    <text evidence="1">The sequence shown here is derived from an EMBL/GenBank/DDBJ whole genome shotgun (WGS) entry which is preliminary data.</text>
</comment>
<dbReference type="Proteomes" id="UP001140076">
    <property type="component" value="Unassembled WGS sequence"/>
</dbReference>
<evidence type="ECO:0000313" key="2">
    <source>
        <dbReference type="Proteomes" id="UP001140076"/>
    </source>
</evidence>
<reference evidence="1" key="1">
    <citation type="submission" date="2021-10" db="EMBL/GenBank/DDBJ databases">
        <title>Streptomonospora sp. nov., isolated from mangrove soil.</title>
        <authorList>
            <person name="Chen X."/>
            <person name="Ge X."/>
            <person name="Liu W."/>
        </authorList>
    </citation>
    <scope>NUCLEOTIDE SEQUENCE</scope>
    <source>
        <strain evidence="1">S1-112</strain>
    </source>
</reference>
<sequence>MAAENQPEDGPRPALPADVEDLLFAVDLKRLVRASRDGDDNAVREIREILEVREIRERRTAD</sequence>